<organism evidence="6 7">
    <name type="scientific">Thermithiobacillus plumbiphilus</name>
    <dbReference type="NCBI Taxonomy" id="1729899"/>
    <lineage>
        <taxon>Bacteria</taxon>
        <taxon>Pseudomonadati</taxon>
        <taxon>Pseudomonadota</taxon>
        <taxon>Acidithiobacillia</taxon>
        <taxon>Acidithiobacillales</taxon>
        <taxon>Thermithiobacillaceae</taxon>
        <taxon>Thermithiobacillus</taxon>
    </lineage>
</organism>
<evidence type="ECO:0000256" key="2">
    <source>
        <dbReference type="HAMAP-Rule" id="MF_00208"/>
    </source>
</evidence>
<gene>
    <name evidence="2" type="primary">murE</name>
    <name evidence="6" type="ORF">WOB96_03945</name>
</gene>
<comment type="caution">
    <text evidence="6">The sequence shown here is derived from an EMBL/GenBank/DDBJ whole genome shotgun (WGS) entry which is preliminary data.</text>
</comment>
<keyword evidence="2 3" id="KW-0573">Peptidoglycan synthesis</keyword>
<comment type="function">
    <text evidence="2">Catalyzes the addition of meso-diaminopimelic acid to the nucleotide precursor UDP-N-acetylmuramoyl-L-alanyl-D-glutamate (UMAG) in the biosynthesis of bacterial cell-wall peptidoglycan.</text>
</comment>
<feature type="binding site" evidence="2">
    <location>
        <position position="152"/>
    </location>
    <ligand>
        <name>UDP-N-acetyl-alpha-D-muramoyl-L-alanyl-D-glutamate</name>
        <dbReference type="ChEBI" id="CHEBI:83900"/>
    </ligand>
</feature>
<dbReference type="InterPro" id="IPR036565">
    <property type="entry name" value="Mur-like_cat_sf"/>
</dbReference>
<dbReference type="SUPFAM" id="SSF53244">
    <property type="entry name" value="MurD-like peptide ligases, peptide-binding domain"/>
    <property type="match status" value="1"/>
</dbReference>
<dbReference type="SUPFAM" id="SSF53623">
    <property type="entry name" value="MurD-like peptide ligases, catalytic domain"/>
    <property type="match status" value="1"/>
</dbReference>
<protein>
    <recommendedName>
        <fullName evidence="2">UDP-N-acetylmuramoyl-L-alanyl-D-glutamate--2,6-diaminopimelate ligase</fullName>
        <ecNumber evidence="2">6.3.2.13</ecNumber>
    </recommendedName>
    <alternativeName>
        <fullName evidence="2">Meso-A2pm-adding enzyme</fullName>
    </alternativeName>
    <alternativeName>
        <fullName evidence="2">Meso-diaminopimelate-adding enzyme</fullName>
    </alternativeName>
    <alternativeName>
        <fullName evidence="2">UDP-MurNAc-L-Ala-D-Glu:meso-diaminopimelate ligase</fullName>
    </alternativeName>
    <alternativeName>
        <fullName evidence="2">UDP-MurNAc-tripeptide synthetase</fullName>
    </alternativeName>
    <alternativeName>
        <fullName evidence="2">UDP-N-acetylmuramyl-tripeptide synthetase</fullName>
    </alternativeName>
</protein>
<comment type="similarity">
    <text evidence="1 2">Belongs to the MurCDEF family. MurE subfamily.</text>
</comment>
<feature type="binding site" evidence="2">
    <location>
        <begin position="114"/>
        <end position="120"/>
    </location>
    <ligand>
        <name>ATP</name>
        <dbReference type="ChEBI" id="CHEBI:30616"/>
    </ligand>
</feature>
<dbReference type="SUPFAM" id="SSF63418">
    <property type="entry name" value="MurE/MurF N-terminal domain"/>
    <property type="match status" value="1"/>
</dbReference>
<comment type="PTM">
    <text evidence="2">Carboxylation is probably crucial for Mg(2+) binding and, consequently, for the gamma-phosphate positioning of ATP.</text>
</comment>
<keyword evidence="2 6" id="KW-0436">Ligase</keyword>
<keyword evidence="2" id="KW-0460">Magnesium</keyword>
<feature type="binding site" evidence="2">
    <location>
        <position position="188"/>
    </location>
    <ligand>
        <name>UDP-N-acetyl-alpha-D-muramoyl-L-alanyl-D-glutamate</name>
        <dbReference type="ChEBI" id="CHEBI:83900"/>
    </ligand>
</feature>
<comment type="pathway">
    <text evidence="2 3">Cell wall biogenesis; peptidoglycan biosynthesis.</text>
</comment>
<feature type="binding site" evidence="2">
    <location>
        <position position="32"/>
    </location>
    <ligand>
        <name>UDP-N-acetyl-alpha-D-muramoyl-L-alanyl-D-glutamate</name>
        <dbReference type="ChEBI" id="CHEBI:83900"/>
    </ligand>
</feature>
<keyword evidence="2 3" id="KW-0132">Cell division</keyword>
<dbReference type="HAMAP" id="MF_00208">
    <property type="entry name" value="MurE"/>
    <property type="match status" value="1"/>
</dbReference>
<feature type="modified residue" description="N6-carboxylysine" evidence="2">
    <location>
        <position position="220"/>
    </location>
</feature>
<keyword evidence="2 3" id="KW-0133">Cell shape</keyword>
<keyword evidence="2" id="KW-0067">ATP-binding</keyword>
<dbReference type="Gene3D" id="3.90.190.20">
    <property type="entry name" value="Mur ligase, C-terminal domain"/>
    <property type="match status" value="1"/>
</dbReference>
<feature type="binding site" evidence="2">
    <location>
        <position position="460"/>
    </location>
    <ligand>
        <name>meso-2,6-diaminopimelate</name>
        <dbReference type="ChEBI" id="CHEBI:57791"/>
    </ligand>
</feature>
<feature type="binding site" evidence="2">
    <location>
        <position position="381"/>
    </location>
    <ligand>
        <name>meso-2,6-diaminopimelate</name>
        <dbReference type="ChEBI" id="CHEBI:57791"/>
    </ligand>
</feature>
<keyword evidence="2 3" id="KW-0961">Cell wall biogenesis/degradation</keyword>
<evidence type="ECO:0000256" key="1">
    <source>
        <dbReference type="ARBA" id="ARBA00005898"/>
    </source>
</evidence>
<keyword evidence="7" id="KW-1185">Reference proteome</keyword>
<dbReference type="InterPro" id="IPR035911">
    <property type="entry name" value="MurE/MurF_N"/>
</dbReference>
<evidence type="ECO:0000256" key="3">
    <source>
        <dbReference type="RuleBase" id="RU004135"/>
    </source>
</evidence>
<dbReference type="Gene3D" id="3.40.1390.10">
    <property type="entry name" value="MurE/MurF, N-terminal domain"/>
    <property type="match status" value="1"/>
</dbReference>
<sequence>MAATGLIPAITVFDRVPEALSTLSFSGLTSDSRRVRGGELFVALRGSRPADAHVDAALQAGAAAVLLEAETESCSLRDDRPVWATPAARELFGQAMAKCYALNENALFIAGVTGTNGKSSVTHLLDAVLPQPTCVIGTLGWGFPGRLQTQANTTPDIEALHATLHACREQGARSVAMEVSSHALALNRIAGVPIQLAVFTNLTRDHLDFHGDMEAYFAAKASLFTRPGLRYAVLNADDPYGEVLRRQLPAGVEVISFGFEHGEVRPRSVHQDGEGLHLEVQTPSGDCSIQSGWIGRVNVLNLLAALAAGILLGGRPAEIAERLGRVPPVPGRLERVSAGRPSPLVVVDYAHTPDALETVLKDLHQSVAGKLFCVFGCGGDRDRGKRPQMGRIAEALADWVVLTDDNPRSEPPQAIMAEILAGMEAPNEALRLHDRARAIEIAIRAARVGDCVLIAGKGHENYQEVAGVRRPFDDVEVARRVLEQSCFI</sequence>
<dbReference type="Pfam" id="PF02875">
    <property type="entry name" value="Mur_ligase_C"/>
    <property type="match status" value="1"/>
</dbReference>
<dbReference type="PANTHER" id="PTHR23135">
    <property type="entry name" value="MUR LIGASE FAMILY MEMBER"/>
    <property type="match status" value="1"/>
</dbReference>
<dbReference type="Gene3D" id="3.40.1190.10">
    <property type="entry name" value="Mur-like, catalytic domain"/>
    <property type="match status" value="1"/>
</dbReference>
<dbReference type="NCBIfam" id="NF001126">
    <property type="entry name" value="PRK00139.1-4"/>
    <property type="match status" value="1"/>
</dbReference>
<dbReference type="EC" id="6.3.2.13" evidence="2"/>
<keyword evidence="2" id="KW-0963">Cytoplasm</keyword>
<comment type="caution">
    <text evidence="2">Lacks conserved residue(s) required for the propagation of feature annotation.</text>
</comment>
<feature type="short sequence motif" description="Meso-diaminopimelate recognition motif" evidence="2">
    <location>
        <begin position="405"/>
        <end position="408"/>
    </location>
</feature>
<dbReference type="EMBL" id="JBBPCO010000003">
    <property type="protein sequence ID" value="MEK8088910.1"/>
    <property type="molecule type" value="Genomic_DNA"/>
</dbReference>
<proteinExistence type="inferred from homology"/>
<keyword evidence="2" id="KW-0547">Nucleotide-binding</keyword>
<evidence type="ECO:0000259" key="4">
    <source>
        <dbReference type="Pfam" id="PF02875"/>
    </source>
</evidence>
<dbReference type="RefSeq" id="WP_341369977.1">
    <property type="nucleotide sequence ID" value="NZ_JBBPCO010000003.1"/>
</dbReference>
<reference evidence="6 7" key="1">
    <citation type="submission" date="2024-04" db="EMBL/GenBank/DDBJ databases">
        <authorList>
            <person name="Abashina T."/>
            <person name="Shaikin A."/>
        </authorList>
    </citation>
    <scope>NUCLEOTIDE SEQUENCE [LARGE SCALE GENOMIC DNA]</scope>
    <source>
        <strain evidence="6 7">AAFK</strain>
    </source>
</reference>
<dbReference type="GO" id="GO:0008765">
    <property type="term" value="F:UDP-N-acetylmuramoylalanyl-D-glutamate-2,6-diaminopimelate ligase activity"/>
    <property type="evidence" value="ECO:0007669"/>
    <property type="project" value="UniProtKB-EC"/>
</dbReference>
<feature type="binding site" evidence="2">
    <location>
        <position position="180"/>
    </location>
    <ligand>
        <name>UDP-N-acetyl-alpha-D-muramoyl-L-alanyl-D-glutamate</name>
        <dbReference type="ChEBI" id="CHEBI:83900"/>
    </ligand>
</feature>
<dbReference type="NCBIfam" id="TIGR01085">
    <property type="entry name" value="murE"/>
    <property type="match status" value="1"/>
</dbReference>
<dbReference type="Pfam" id="PF08245">
    <property type="entry name" value="Mur_ligase_M"/>
    <property type="match status" value="1"/>
</dbReference>
<feature type="binding site" evidence="2">
    <location>
        <begin position="405"/>
        <end position="408"/>
    </location>
    <ligand>
        <name>meso-2,6-diaminopimelate</name>
        <dbReference type="ChEBI" id="CHEBI:57791"/>
    </ligand>
</feature>
<dbReference type="InterPro" id="IPR005761">
    <property type="entry name" value="UDP-N-AcMur-Glu-dNH2Pim_ligase"/>
</dbReference>
<feature type="binding site" evidence="2">
    <location>
        <position position="456"/>
    </location>
    <ligand>
        <name>meso-2,6-diaminopimelate</name>
        <dbReference type="ChEBI" id="CHEBI:57791"/>
    </ligand>
</feature>
<accession>A0ABU9D5T9</accession>
<dbReference type="InterPro" id="IPR004101">
    <property type="entry name" value="Mur_ligase_C"/>
</dbReference>
<feature type="domain" description="Mur ligase central" evidence="5">
    <location>
        <begin position="112"/>
        <end position="308"/>
    </location>
</feature>
<evidence type="ECO:0000313" key="7">
    <source>
        <dbReference type="Proteomes" id="UP001446205"/>
    </source>
</evidence>
<keyword evidence="2 3" id="KW-0131">Cell cycle</keyword>
<comment type="catalytic activity">
    <reaction evidence="2">
        <text>UDP-N-acetyl-alpha-D-muramoyl-L-alanyl-D-glutamate + meso-2,6-diaminopimelate + ATP = UDP-N-acetyl-alpha-D-muramoyl-L-alanyl-gamma-D-glutamyl-meso-2,6-diaminopimelate + ADP + phosphate + H(+)</text>
        <dbReference type="Rhea" id="RHEA:23676"/>
        <dbReference type="ChEBI" id="CHEBI:15378"/>
        <dbReference type="ChEBI" id="CHEBI:30616"/>
        <dbReference type="ChEBI" id="CHEBI:43474"/>
        <dbReference type="ChEBI" id="CHEBI:57791"/>
        <dbReference type="ChEBI" id="CHEBI:83900"/>
        <dbReference type="ChEBI" id="CHEBI:83905"/>
        <dbReference type="ChEBI" id="CHEBI:456216"/>
        <dbReference type="EC" id="6.3.2.13"/>
    </reaction>
</comment>
<name>A0ABU9D5T9_9PROT</name>
<dbReference type="InterPro" id="IPR036615">
    <property type="entry name" value="Mur_ligase_C_dom_sf"/>
</dbReference>
<dbReference type="InterPro" id="IPR013221">
    <property type="entry name" value="Mur_ligase_cen"/>
</dbReference>
<dbReference type="PANTHER" id="PTHR23135:SF4">
    <property type="entry name" value="UDP-N-ACETYLMURAMOYL-L-ALANYL-D-GLUTAMATE--2,6-DIAMINOPIMELATE LIGASE MURE HOMOLOG, CHLOROPLASTIC"/>
    <property type="match status" value="1"/>
</dbReference>
<dbReference type="Proteomes" id="UP001446205">
    <property type="component" value="Unassembled WGS sequence"/>
</dbReference>
<feature type="binding site" evidence="2">
    <location>
        <begin position="153"/>
        <end position="154"/>
    </location>
    <ligand>
        <name>UDP-N-acetyl-alpha-D-muramoyl-L-alanyl-D-glutamate</name>
        <dbReference type="ChEBI" id="CHEBI:83900"/>
    </ligand>
</feature>
<comment type="subcellular location">
    <subcellularLocation>
        <location evidence="2 3">Cytoplasm</location>
    </subcellularLocation>
</comment>
<evidence type="ECO:0000259" key="5">
    <source>
        <dbReference type="Pfam" id="PF08245"/>
    </source>
</evidence>
<evidence type="ECO:0000313" key="6">
    <source>
        <dbReference type="EMBL" id="MEK8088910.1"/>
    </source>
</evidence>
<comment type="cofactor">
    <cofactor evidence="2">
        <name>Mg(2+)</name>
        <dbReference type="ChEBI" id="CHEBI:18420"/>
    </cofactor>
</comment>
<feature type="domain" description="Mur ligase C-terminal" evidence="4">
    <location>
        <begin position="331"/>
        <end position="458"/>
    </location>
</feature>